<feature type="transmembrane region" description="Helical" evidence="1">
    <location>
        <begin position="170"/>
        <end position="192"/>
    </location>
</feature>
<feature type="transmembrane region" description="Helical" evidence="1">
    <location>
        <begin position="146"/>
        <end position="164"/>
    </location>
</feature>
<dbReference type="PANTHER" id="PTHR34821:SF2">
    <property type="entry name" value="INNER MEMBRANE PROTEIN YDCZ"/>
    <property type="match status" value="1"/>
</dbReference>
<evidence type="ECO:0008006" key="4">
    <source>
        <dbReference type="Google" id="ProtNLM"/>
    </source>
</evidence>
<feature type="transmembrane region" description="Helical" evidence="1">
    <location>
        <begin position="293"/>
        <end position="310"/>
    </location>
</feature>
<dbReference type="EMBL" id="JNBQ01000008">
    <property type="protein sequence ID" value="KLN34897.1"/>
    <property type="molecule type" value="Genomic_DNA"/>
</dbReference>
<feature type="transmembrane region" description="Helical" evidence="1">
    <location>
        <begin position="84"/>
        <end position="105"/>
    </location>
</feature>
<keyword evidence="1" id="KW-0812">Transmembrane</keyword>
<evidence type="ECO:0000313" key="2">
    <source>
        <dbReference type="EMBL" id="KLN34897.1"/>
    </source>
</evidence>
<reference evidence="2 3" key="1">
    <citation type="submission" date="2014-05" db="EMBL/GenBank/DDBJ databases">
        <title>Cellulosimicrobium funkei U11 genome.</title>
        <authorList>
            <person name="Hu C."/>
            <person name="Gong Y."/>
            <person name="Wan W."/>
            <person name="Jiang M."/>
        </authorList>
    </citation>
    <scope>NUCLEOTIDE SEQUENCE [LARGE SCALE GENOMIC DNA]</scope>
    <source>
        <strain evidence="2 3">U11</strain>
    </source>
</reference>
<feature type="transmembrane region" description="Helical" evidence="1">
    <location>
        <begin position="12"/>
        <end position="32"/>
    </location>
</feature>
<protein>
    <recommendedName>
        <fullName evidence="4">DMT family transporter</fullName>
    </recommendedName>
</protein>
<keyword evidence="1" id="KW-1133">Transmembrane helix</keyword>
<keyword evidence="1" id="KW-0472">Membrane</keyword>
<dbReference type="AlphaFoldDB" id="A0A0H2L3Y0"/>
<organism evidence="2 3">
    <name type="scientific">Cellulosimicrobium funkei</name>
    <dbReference type="NCBI Taxonomy" id="264251"/>
    <lineage>
        <taxon>Bacteria</taxon>
        <taxon>Bacillati</taxon>
        <taxon>Actinomycetota</taxon>
        <taxon>Actinomycetes</taxon>
        <taxon>Micrococcales</taxon>
        <taxon>Promicromonosporaceae</taxon>
        <taxon>Cellulosimicrobium</taxon>
    </lineage>
</organism>
<evidence type="ECO:0000313" key="3">
    <source>
        <dbReference type="Proteomes" id="UP000035265"/>
    </source>
</evidence>
<keyword evidence="3" id="KW-1185">Reference proteome</keyword>
<dbReference type="PATRIC" id="fig|264251.5.peg.1895"/>
<feature type="transmembrane region" description="Helical" evidence="1">
    <location>
        <begin position="52"/>
        <end position="72"/>
    </location>
</feature>
<gene>
    <name evidence="2" type="ORF">FB00_09330</name>
</gene>
<sequence length="319" mass="31256">MPVTTSTTATGPATRVTLAAVVAAGSGAVLSLQGRLNGDLAAAGTGPVVAAWLSYVGTFLATVLVVVARRRVGSTLHVLRTSASWWWFAVGLCSVPIVVAMAAGVPLVGVAVASVCSVAGQTVAGLALDARGVGLPAPLRLTARRAAAGLAALVGLGVAVLGGATTDAGWGAVLAGVALFVGGAVLCGQQAGNGRVTQLTGDPVVATLTSVTGGLVGISVVCALAAPLGGLDGVTLPGQWWLYLGGPLGTLITVAAAYAVRHLGTFVLTLTVVGGQMVMAVLLDVLGVVGLRWQTVVATAVVGLAVVLVVQRPGPRTSA</sequence>
<dbReference type="PANTHER" id="PTHR34821">
    <property type="entry name" value="INNER MEMBRANE PROTEIN YDCZ"/>
    <property type="match status" value="1"/>
</dbReference>
<feature type="transmembrane region" description="Helical" evidence="1">
    <location>
        <begin position="240"/>
        <end position="260"/>
    </location>
</feature>
<comment type="caution">
    <text evidence="2">The sequence shown here is derived from an EMBL/GenBank/DDBJ whole genome shotgun (WGS) entry which is preliminary data.</text>
</comment>
<feature type="transmembrane region" description="Helical" evidence="1">
    <location>
        <begin position="267"/>
        <end position="287"/>
    </location>
</feature>
<dbReference type="Pfam" id="PF04657">
    <property type="entry name" value="DMT_YdcZ"/>
    <property type="match status" value="2"/>
</dbReference>
<dbReference type="Proteomes" id="UP000035265">
    <property type="component" value="Unassembled WGS sequence"/>
</dbReference>
<dbReference type="STRING" id="264251.FB00_09330"/>
<name>A0A0H2L3Y0_9MICO</name>
<feature type="transmembrane region" description="Helical" evidence="1">
    <location>
        <begin position="111"/>
        <end position="134"/>
    </location>
</feature>
<feature type="transmembrane region" description="Helical" evidence="1">
    <location>
        <begin position="204"/>
        <end position="228"/>
    </location>
</feature>
<accession>A0A0H2L3Y0</accession>
<dbReference type="InterPro" id="IPR006750">
    <property type="entry name" value="YdcZ"/>
</dbReference>
<evidence type="ECO:0000256" key="1">
    <source>
        <dbReference type="SAM" id="Phobius"/>
    </source>
</evidence>
<proteinExistence type="predicted"/>
<dbReference type="GO" id="GO:0005886">
    <property type="term" value="C:plasma membrane"/>
    <property type="evidence" value="ECO:0007669"/>
    <property type="project" value="TreeGrafter"/>
</dbReference>